<protein>
    <submittedName>
        <fullName evidence="2">Uncharacterized protein</fullName>
    </submittedName>
</protein>
<evidence type="ECO:0000256" key="1">
    <source>
        <dbReference type="SAM" id="MobiDB-lite"/>
    </source>
</evidence>
<organism evidence="2 3">
    <name type="scientific">Ranatra chinensis</name>
    <dbReference type="NCBI Taxonomy" id="642074"/>
    <lineage>
        <taxon>Eukaryota</taxon>
        <taxon>Metazoa</taxon>
        <taxon>Ecdysozoa</taxon>
        <taxon>Arthropoda</taxon>
        <taxon>Hexapoda</taxon>
        <taxon>Insecta</taxon>
        <taxon>Pterygota</taxon>
        <taxon>Neoptera</taxon>
        <taxon>Paraneoptera</taxon>
        <taxon>Hemiptera</taxon>
        <taxon>Heteroptera</taxon>
        <taxon>Panheteroptera</taxon>
        <taxon>Nepomorpha</taxon>
        <taxon>Nepidae</taxon>
        <taxon>Ranatrinae</taxon>
        <taxon>Ranatra</taxon>
    </lineage>
</organism>
<feature type="compositionally biased region" description="Low complexity" evidence="1">
    <location>
        <begin position="224"/>
        <end position="247"/>
    </location>
</feature>
<evidence type="ECO:0000313" key="3">
    <source>
        <dbReference type="Proteomes" id="UP001558652"/>
    </source>
</evidence>
<feature type="compositionally biased region" description="Basic residues" evidence="1">
    <location>
        <begin position="1"/>
        <end position="12"/>
    </location>
</feature>
<proteinExistence type="predicted"/>
<feature type="region of interest" description="Disordered" evidence="1">
    <location>
        <begin position="44"/>
        <end position="67"/>
    </location>
</feature>
<comment type="caution">
    <text evidence="2">The sequence shown here is derived from an EMBL/GenBank/DDBJ whole genome shotgun (WGS) entry which is preliminary data.</text>
</comment>
<evidence type="ECO:0000313" key="2">
    <source>
        <dbReference type="EMBL" id="KAL1123684.1"/>
    </source>
</evidence>
<reference evidence="2 3" key="1">
    <citation type="submission" date="2024-07" db="EMBL/GenBank/DDBJ databases">
        <title>Chromosome-level genome assembly of the water stick insect Ranatra chinensis (Heteroptera: Nepidae).</title>
        <authorList>
            <person name="Liu X."/>
        </authorList>
    </citation>
    <scope>NUCLEOTIDE SEQUENCE [LARGE SCALE GENOMIC DNA]</scope>
    <source>
        <strain evidence="2">Cailab_2021Rc</strain>
        <tissue evidence="2">Muscle</tissue>
    </source>
</reference>
<feature type="compositionally biased region" description="Polar residues" evidence="1">
    <location>
        <begin position="128"/>
        <end position="142"/>
    </location>
</feature>
<feature type="region of interest" description="Disordered" evidence="1">
    <location>
        <begin position="1"/>
        <end position="32"/>
    </location>
</feature>
<feature type="region of interest" description="Disordered" evidence="1">
    <location>
        <begin position="216"/>
        <end position="270"/>
    </location>
</feature>
<dbReference type="EMBL" id="JBFDAA010000011">
    <property type="protein sequence ID" value="KAL1123684.1"/>
    <property type="molecule type" value="Genomic_DNA"/>
</dbReference>
<feature type="region of interest" description="Disordered" evidence="1">
    <location>
        <begin position="114"/>
        <end position="162"/>
    </location>
</feature>
<gene>
    <name evidence="2" type="ORF">AAG570_001457</name>
</gene>
<dbReference type="AlphaFoldDB" id="A0ABD0Y9E3"/>
<dbReference type="Proteomes" id="UP001558652">
    <property type="component" value="Unassembled WGS sequence"/>
</dbReference>
<keyword evidence="3" id="KW-1185">Reference proteome</keyword>
<feature type="compositionally biased region" description="Basic and acidic residues" evidence="1">
    <location>
        <begin position="13"/>
        <end position="23"/>
    </location>
</feature>
<accession>A0ABD0Y9E3</accession>
<name>A0ABD0Y9E3_9HEMI</name>
<sequence>MASKRRSMFHKNKTQETTEKGKETIFGQRRLAATRPCRERLWWGWGPHQPEAPSRPQSLSESRGGGARARLSEWSSLLADCDALCVGSGHTYGPLDGSLYATVVKKSATCPGTAGVPASSTGGGVINSPHTVSMDSGISSAGNGLHHQPPHHRHGPRAPAAAPGTAELDRLLDDMLMTVRDIPDLGGDESIPYHARQDSRPFTYGHLASPGLVRKAATPPPVAAPGLSPLAAPGLSPTAASSPLATPQRPPSGDETPSRAPPTSPDFHEG</sequence>